<dbReference type="AlphaFoldDB" id="D0UZ74"/>
<protein>
    <submittedName>
        <fullName evidence="2">PCQ3_25</fullName>
    </submittedName>
</protein>
<dbReference type="EMBL" id="GQ983381">
    <property type="protein sequence ID" value="ACX85526.1"/>
    <property type="molecule type" value="Genomic_DNA"/>
</dbReference>
<evidence type="ECO:0000313" key="2">
    <source>
        <dbReference type="EMBL" id="ACX85526.1"/>
    </source>
</evidence>
<feature type="region of interest" description="Disordered" evidence="1">
    <location>
        <begin position="1"/>
        <end position="95"/>
    </location>
</feature>
<name>D0UZ74_9ACTN</name>
<gene>
    <name evidence="2" type="ORF">pCQ3.25</name>
</gene>
<proteinExistence type="predicted"/>
<evidence type="ECO:0000256" key="1">
    <source>
        <dbReference type="SAM" id="MobiDB-lite"/>
    </source>
</evidence>
<organism evidence="2">
    <name type="scientific">Streptomyces sp. W9</name>
    <dbReference type="NCBI Taxonomy" id="682410"/>
    <lineage>
        <taxon>Bacteria</taxon>
        <taxon>Bacillati</taxon>
        <taxon>Actinomycetota</taxon>
        <taxon>Actinomycetes</taxon>
        <taxon>Kitasatosporales</taxon>
        <taxon>Streptomycetaceae</taxon>
        <taxon>Streptomyces</taxon>
    </lineage>
</organism>
<feature type="compositionally biased region" description="Basic and acidic residues" evidence="1">
    <location>
        <begin position="31"/>
        <end position="48"/>
    </location>
</feature>
<keyword evidence="2" id="KW-0614">Plasmid</keyword>
<accession>D0UZ74</accession>
<geneLocation type="plasmid" evidence="2">
    <name>pCQ3</name>
</geneLocation>
<reference evidence="2" key="1">
    <citation type="journal article" date="2010" name="J. Bacteriol.">
        <title>Characterization of the replication, transfer, and plasmid/lytic phage cycle of the Streptomyces plasmid-phage pZL12.</title>
        <authorList>
            <person name="Zhong L."/>
            <person name="Cheng Q."/>
            <person name="Tian X."/>
            <person name="Zhao L."/>
            <person name="Qin Z."/>
        </authorList>
    </citation>
    <scope>NUCLEOTIDE SEQUENCE</scope>
    <source>
        <strain evidence="2">W9</strain>
        <plasmid evidence="2">pCQ3</plasmid>
    </source>
</reference>
<sequence length="254" mass="27506">MSPPRRQQKGPGVLPPGPGCEPLSYLLYQEADPHADQGSHTQCECDSHHHSRRRVPASVPQHQHHAVDRPPARRHRHPPARQRPADHQGGLTMATNDPARDAAREAAEHYLRNLVRLRNELDTDNPNRAIVTVSLPNGELIGTVDLPATIVGELGDTAEVHADYAEPNLATTLGWDEVTVSPDLTQAVEDALTPALTGTVDGLHLEALADLEDHFASVDPIDLLDAALSANNAEQGLRAFEYLVTGEIDEDGAL</sequence>